<dbReference type="EMBL" id="JBCLYO010000003">
    <property type="protein sequence ID" value="KAL0091890.1"/>
    <property type="molecule type" value="Genomic_DNA"/>
</dbReference>
<comment type="catalytic activity">
    <reaction evidence="1 9">
        <text>Thiol-dependent hydrolysis of ester, thioester, amide, peptide and isopeptide bonds formed by the C-terminal Gly of ubiquitin (a 76-residue protein attached to proteins as an intracellular targeting signal).</text>
        <dbReference type="EC" id="3.4.19.12"/>
    </reaction>
</comment>
<dbReference type="Pfam" id="PF21403">
    <property type="entry name" value="OTU1_UBXL"/>
    <property type="match status" value="1"/>
</dbReference>
<evidence type="ECO:0000256" key="3">
    <source>
        <dbReference type="ARBA" id="ARBA00022723"/>
    </source>
</evidence>
<evidence type="ECO:0000256" key="6">
    <source>
        <dbReference type="ARBA" id="ARBA00022801"/>
    </source>
</evidence>
<comment type="caution">
    <text evidence="11">The sequence shown here is derived from an EMBL/GenBank/DDBJ whole genome shotgun (WGS) entry which is preliminary data.</text>
</comment>
<dbReference type="EC" id="3.4.19.12" evidence="9"/>
<keyword evidence="5 9" id="KW-0833">Ubl conjugation pathway</keyword>
<evidence type="ECO:0000256" key="7">
    <source>
        <dbReference type="ARBA" id="ARBA00022807"/>
    </source>
</evidence>
<keyword evidence="2" id="KW-0645">Protease</keyword>
<comment type="subcellular location">
    <subcellularLocation>
        <location evidence="9">Cytoplasm</location>
    </subcellularLocation>
</comment>
<dbReference type="PROSITE" id="PS50802">
    <property type="entry name" value="OTU"/>
    <property type="match status" value="1"/>
</dbReference>
<dbReference type="PROSITE" id="PS00028">
    <property type="entry name" value="ZINC_FINGER_C2H2_1"/>
    <property type="match status" value="1"/>
</dbReference>
<keyword evidence="7 9" id="KW-0788">Thiol protease</keyword>
<keyword evidence="12" id="KW-1185">Reference proteome</keyword>
<keyword evidence="8" id="KW-0862">Zinc</keyword>
<gene>
    <name evidence="11" type="ORF">J3Q64DRAFT_1846611</name>
</gene>
<keyword evidence="6 9" id="KW-0378">Hydrolase</keyword>
<evidence type="ECO:0000256" key="9">
    <source>
        <dbReference type="RuleBase" id="RU367104"/>
    </source>
</evidence>
<dbReference type="Pfam" id="PF02338">
    <property type="entry name" value="OTU"/>
    <property type="match status" value="1"/>
</dbReference>
<evidence type="ECO:0000256" key="2">
    <source>
        <dbReference type="ARBA" id="ARBA00022670"/>
    </source>
</evidence>
<feature type="domain" description="OTU" evidence="10">
    <location>
        <begin position="95"/>
        <end position="216"/>
    </location>
</feature>
<name>A0ABR3B945_PHYBL</name>
<proteinExistence type="predicted"/>
<dbReference type="InterPro" id="IPR003323">
    <property type="entry name" value="OTU_dom"/>
</dbReference>
<protein>
    <recommendedName>
        <fullName evidence="9">Ubiquitin thioesterase OTU</fullName>
        <ecNumber evidence="9">3.4.19.12</ecNumber>
    </recommendedName>
</protein>
<dbReference type="PANTHER" id="PTHR13312">
    <property type="entry name" value="HIV-INDUCED PROTEIN-7-LIKE PROTEASE"/>
    <property type="match status" value="1"/>
</dbReference>
<dbReference type="Proteomes" id="UP001448207">
    <property type="component" value="Unassembled WGS sequence"/>
</dbReference>
<accession>A0ABR3B945</accession>
<evidence type="ECO:0000256" key="4">
    <source>
        <dbReference type="ARBA" id="ARBA00022771"/>
    </source>
</evidence>
<dbReference type="PANTHER" id="PTHR13312:SF0">
    <property type="entry name" value="UBIQUITIN THIOESTERASE OTU1"/>
    <property type="match status" value="1"/>
</dbReference>
<dbReference type="InterPro" id="IPR048857">
    <property type="entry name" value="OTU1_Ubl"/>
</dbReference>
<evidence type="ECO:0000256" key="5">
    <source>
        <dbReference type="ARBA" id="ARBA00022786"/>
    </source>
</evidence>
<dbReference type="Gene3D" id="3.10.20.90">
    <property type="entry name" value="Phosphatidylinositol 3-kinase Catalytic Subunit, Chain A, domain 1"/>
    <property type="match status" value="1"/>
</dbReference>
<evidence type="ECO:0000313" key="12">
    <source>
        <dbReference type="Proteomes" id="UP001448207"/>
    </source>
</evidence>
<evidence type="ECO:0000256" key="1">
    <source>
        <dbReference type="ARBA" id="ARBA00000707"/>
    </source>
</evidence>
<keyword evidence="4" id="KW-0863">Zinc-finger</keyword>
<keyword evidence="3" id="KW-0479">Metal-binding</keyword>
<dbReference type="CDD" id="cd22745">
    <property type="entry name" value="OTU_OTU1"/>
    <property type="match status" value="1"/>
</dbReference>
<dbReference type="InterPro" id="IPR057766">
    <property type="entry name" value="Znf-C2H2_OTU1-like_C"/>
</dbReference>
<comment type="function">
    <text evidence="9">Hydrolase that can remove conjugated ubiquitin from proteins and may therefore play an important regulatory role at the level of protein turnover by preventing degradation.</text>
</comment>
<evidence type="ECO:0000259" key="10">
    <source>
        <dbReference type="PROSITE" id="PS50802"/>
    </source>
</evidence>
<keyword evidence="9" id="KW-0963">Cytoplasm</keyword>
<dbReference type="InterPro" id="IPR013087">
    <property type="entry name" value="Znf_C2H2_type"/>
</dbReference>
<dbReference type="Gene3D" id="3.90.70.80">
    <property type="match status" value="1"/>
</dbReference>
<dbReference type="Pfam" id="PF24560">
    <property type="entry name" value="zf-C2H2_OTU1_C"/>
    <property type="match status" value="1"/>
</dbReference>
<dbReference type="InterPro" id="IPR038765">
    <property type="entry name" value="Papain-like_cys_pep_sf"/>
</dbReference>
<dbReference type="SUPFAM" id="SSF54001">
    <property type="entry name" value="Cysteine proteinases"/>
    <property type="match status" value="1"/>
</dbReference>
<evidence type="ECO:0000313" key="11">
    <source>
        <dbReference type="EMBL" id="KAL0091890.1"/>
    </source>
</evidence>
<sequence length="293" mass="32435">MRLRIRHATGISIIDGITPNSTMVDLQKAIATAIGVNSYRSIQVAGGYPPKPLNDLPNLKIAGIRDGDALIVSVVEPPPSSTKDIKGVATENGIVMLRVMDDDNSCLFRSIGYVLERDVSKASILRKVIANAIAEDPITYDDVTLGKPREQYIEWIQKDASWGGAIELSIFSKYFSIEIDSIDVQTGRVDRFGEGLYPERVFILYSGIHYDALAMSPIEDGPMEFDQTRFPINDESVFKAAQSIATVLRQSHQYTDVTNFTLKCQQCKKGLVGEKDAQMHASSTGHTHFVEYE</sequence>
<evidence type="ECO:0000256" key="8">
    <source>
        <dbReference type="ARBA" id="ARBA00022833"/>
    </source>
</evidence>
<reference evidence="11 12" key="1">
    <citation type="submission" date="2024-04" db="EMBL/GenBank/DDBJ databases">
        <title>Symmetric and asymmetric DNA N6-adenine methylation regulates different biological responses in Mucorales.</title>
        <authorList>
            <consortium name="Lawrence Berkeley National Laboratory"/>
            <person name="Lax C."/>
            <person name="Mondo S.J."/>
            <person name="Osorio-Concepcion M."/>
            <person name="Muszewska A."/>
            <person name="Corrochano-Luque M."/>
            <person name="Gutierrez G."/>
            <person name="Riley R."/>
            <person name="Lipzen A."/>
            <person name="Guo J."/>
            <person name="Hundley H."/>
            <person name="Amirebrahimi M."/>
            <person name="Ng V."/>
            <person name="Lorenzo-Gutierrez D."/>
            <person name="Binder U."/>
            <person name="Yang J."/>
            <person name="Song Y."/>
            <person name="Canovas D."/>
            <person name="Navarro E."/>
            <person name="Freitag M."/>
            <person name="Gabaldon T."/>
            <person name="Grigoriev I.V."/>
            <person name="Corrochano L.M."/>
            <person name="Nicolas F.E."/>
            <person name="Garre V."/>
        </authorList>
    </citation>
    <scope>NUCLEOTIDE SEQUENCE [LARGE SCALE GENOMIC DNA]</scope>
    <source>
        <strain evidence="11 12">L51</strain>
    </source>
</reference>
<organism evidence="11 12">
    <name type="scientific">Phycomyces blakesleeanus</name>
    <dbReference type="NCBI Taxonomy" id="4837"/>
    <lineage>
        <taxon>Eukaryota</taxon>
        <taxon>Fungi</taxon>
        <taxon>Fungi incertae sedis</taxon>
        <taxon>Mucoromycota</taxon>
        <taxon>Mucoromycotina</taxon>
        <taxon>Mucoromycetes</taxon>
        <taxon>Mucorales</taxon>
        <taxon>Phycomycetaceae</taxon>
        <taxon>Phycomyces</taxon>
    </lineage>
</organism>